<evidence type="ECO:0000313" key="3">
    <source>
        <dbReference type="EMBL" id="MDP9795276.1"/>
    </source>
</evidence>
<evidence type="ECO:0000259" key="2">
    <source>
        <dbReference type="Pfam" id="PF01890"/>
    </source>
</evidence>
<comment type="caution">
    <text evidence="3">The sequence shown here is derived from an EMBL/GenBank/DDBJ whole genome shotgun (WGS) entry which is preliminary data.</text>
</comment>
<feature type="domain" description="CobE/GbiG C-terminal" evidence="2">
    <location>
        <begin position="30"/>
        <end position="153"/>
    </location>
</feature>
<reference evidence="3 4" key="1">
    <citation type="submission" date="2023-07" db="EMBL/GenBank/DDBJ databases">
        <title>Sequencing the genomes of 1000 actinobacteria strains.</title>
        <authorList>
            <person name="Klenk H.-P."/>
        </authorList>
    </citation>
    <scope>NUCLEOTIDE SEQUENCE [LARGE SCALE GENOMIC DNA]</scope>
    <source>
        <strain evidence="3 4">DSM 44710</strain>
    </source>
</reference>
<dbReference type="Gene3D" id="3.30.420.180">
    <property type="entry name" value="CobE/GbiG C-terminal domain"/>
    <property type="match status" value="1"/>
</dbReference>
<feature type="region of interest" description="Disordered" evidence="1">
    <location>
        <begin position="1"/>
        <end position="24"/>
    </location>
</feature>
<organism evidence="3 4">
    <name type="scientific">Catenuloplanes nepalensis</name>
    <dbReference type="NCBI Taxonomy" id="587533"/>
    <lineage>
        <taxon>Bacteria</taxon>
        <taxon>Bacillati</taxon>
        <taxon>Actinomycetota</taxon>
        <taxon>Actinomycetes</taxon>
        <taxon>Micromonosporales</taxon>
        <taxon>Micromonosporaceae</taxon>
        <taxon>Catenuloplanes</taxon>
    </lineage>
</organism>
<sequence length="165" mass="16241">MTAGDALPADLADPAGTPDPDRATRSCRYAVGVGVRPQTTGDELAGLIDAVLTDREIAPGAVVALATLDRRADHPAVRAVAAARGWPVIGYSAGELGAVATEAAGSPRVQAAVGTPSVAEAAALLAAAEPGGHAAAHLIVTKRTVPTAAVAIAMPSPAAGEESEQ</sequence>
<name>A0ABT9MWA2_9ACTN</name>
<dbReference type="SUPFAM" id="SSF159664">
    <property type="entry name" value="CobE/GbiG C-terminal domain-like"/>
    <property type="match status" value="1"/>
</dbReference>
<dbReference type="PANTHER" id="PTHR37477:SF1">
    <property type="entry name" value="COBALT-PRECORRIN-5A HYDROLASE"/>
    <property type="match status" value="1"/>
</dbReference>
<proteinExistence type="predicted"/>
<dbReference type="RefSeq" id="WP_306830951.1">
    <property type="nucleotide sequence ID" value="NZ_JAUSRA010000001.1"/>
</dbReference>
<dbReference type="PANTHER" id="PTHR37477">
    <property type="entry name" value="COBALT-PRECORRIN-5A HYDROLASE"/>
    <property type="match status" value="1"/>
</dbReference>
<protein>
    <submittedName>
        <fullName evidence="3">Cobalamin biosynthesis protein CbiG</fullName>
    </submittedName>
</protein>
<evidence type="ECO:0000256" key="1">
    <source>
        <dbReference type="SAM" id="MobiDB-lite"/>
    </source>
</evidence>
<feature type="compositionally biased region" description="Low complexity" evidence="1">
    <location>
        <begin position="1"/>
        <end position="18"/>
    </location>
</feature>
<keyword evidence="4" id="KW-1185">Reference proteome</keyword>
<accession>A0ABT9MWA2</accession>
<dbReference type="EMBL" id="JAUSRA010000001">
    <property type="protein sequence ID" value="MDP9795276.1"/>
    <property type="molecule type" value="Genomic_DNA"/>
</dbReference>
<dbReference type="Pfam" id="PF01890">
    <property type="entry name" value="CbiG_C"/>
    <property type="match status" value="1"/>
</dbReference>
<dbReference type="InterPro" id="IPR002750">
    <property type="entry name" value="CobE/GbiG_C"/>
</dbReference>
<dbReference type="InterPro" id="IPR052553">
    <property type="entry name" value="CbiG_hydrolase"/>
</dbReference>
<dbReference type="InterPro" id="IPR036518">
    <property type="entry name" value="CobE/GbiG_C_sf"/>
</dbReference>
<gene>
    <name evidence="3" type="ORF">J2S43_003788</name>
</gene>
<evidence type="ECO:0000313" key="4">
    <source>
        <dbReference type="Proteomes" id="UP001240984"/>
    </source>
</evidence>
<dbReference type="Proteomes" id="UP001240984">
    <property type="component" value="Unassembled WGS sequence"/>
</dbReference>